<dbReference type="OrthoDB" id="2747330at2759"/>
<feature type="compositionally biased region" description="Polar residues" evidence="4">
    <location>
        <begin position="579"/>
        <end position="597"/>
    </location>
</feature>
<dbReference type="PANTHER" id="PTHR13683:SF743">
    <property type="entry name" value="ASPARTIC PROTEINASE-LIKE PROTEIN 1"/>
    <property type="match status" value="1"/>
</dbReference>
<dbReference type="InterPro" id="IPR033121">
    <property type="entry name" value="PEPTIDASE_A1"/>
</dbReference>
<sequence>METTRSLLLILVSFLAFSASHVTADFTYSSRLIHWFSDEAKLLRVLRNDGGVRWPEMKNLEYYELLVNSDFQRQKMKLGTKYNLVFPSQGSKTTSFGNDFGWFLANGMEITATSAKVFTYKMLLGLHYTWIDIGTPNVSFLVALDVGSDLLWVPCDCVQCAPLSASYYSSLVGRLSMIMLLNTLEDWEKVVLYKRGLPTLELKRRAVYLKCSVIYGASIMQDRDLSEYRPSGSSSSRHLPCSHQLCESSLNCKSSKQQCPYTVDYYTENTSSSGLLVEDTLHLASVDDHKLNTSVQASVIIGCGMKQSGGYLDGVAPDGLMGLGPGEISVPSVLAKAGLIRNSFSMCFDDEDSGRIYFGDKGPPTQESTHFLPSDGKYETYIVGVEACCIGNSCLKQTGFSAVVDSGTSFTFFPNEVYERIAKEVLSLHCKLLGAKFVIGLCLISAIFYSLTGESMLRSQAIQVIRGNIATSPECTWVIRINLFILLWNSSEELPKVPHLKLVFPLNNSFVVFNPVFVVYGIQGISGFCLAVQPMEGDVGTIGQNFMTGYRMVFDREKMKLGWSPSNCQDLADGKRMSLSPNGTPSNPLPTNEQQSTPGGRAVAPAVAGRALPSKPSAAAHTHLPSSSLQFCYINLLPLLVLWHLLVSSFPIDTGTTTHG</sequence>
<dbReference type="InterPro" id="IPR001969">
    <property type="entry name" value="Aspartic_peptidase_AS"/>
</dbReference>
<organism evidence="7 8">
    <name type="scientific">Gossypium australe</name>
    <dbReference type="NCBI Taxonomy" id="47621"/>
    <lineage>
        <taxon>Eukaryota</taxon>
        <taxon>Viridiplantae</taxon>
        <taxon>Streptophyta</taxon>
        <taxon>Embryophyta</taxon>
        <taxon>Tracheophyta</taxon>
        <taxon>Spermatophyta</taxon>
        <taxon>Magnoliopsida</taxon>
        <taxon>eudicotyledons</taxon>
        <taxon>Gunneridae</taxon>
        <taxon>Pentapetalae</taxon>
        <taxon>rosids</taxon>
        <taxon>malvids</taxon>
        <taxon>Malvales</taxon>
        <taxon>Malvaceae</taxon>
        <taxon>Malvoideae</taxon>
        <taxon>Gossypium</taxon>
    </lineage>
</organism>
<accession>A0A5B6UW81</accession>
<dbReference type="InterPro" id="IPR001461">
    <property type="entry name" value="Aspartic_peptidase_A1"/>
</dbReference>
<dbReference type="InterPro" id="IPR034164">
    <property type="entry name" value="Pepsin-like_dom"/>
</dbReference>
<feature type="domain" description="Peptidase A1" evidence="6">
    <location>
        <begin position="127"/>
        <end position="564"/>
    </location>
</feature>
<reference evidence="8" key="1">
    <citation type="journal article" date="2019" name="Plant Biotechnol. J.">
        <title>Genome sequencing of the Australian wild diploid species Gossypium australe highlights disease resistance and delayed gland morphogenesis.</title>
        <authorList>
            <person name="Cai Y."/>
            <person name="Cai X."/>
            <person name="Wang Q."/>
            <person name="Wang P."/>
            <person name="Zhang Y."/>
            <person name="Cai C."/>
            <person name="Xu Y."/>
            <person name="Wang K."/>
            <person name="Zhou Z."/>
            <person name="Wang C."/>
            <person name="Geng S."/>
            <person name="Li B."/>
            <person name="Dong Q."/>
            <person name="Hou Y."/>
            <person name="Wang H."/>
            <person name="Ai P."/>
            <person name="Liu Z."/>
            <person name="Yi F."/>
            <person name="Sun M."/>
            <person name="An G."/>
            <person name="Cheng J."/>
            <person name="Zhang Y."/>
            <person name="Shi Q."/>
            <person name="Xie Y."/>
            <person name="Shi X."/>
            <person name="Chang Y."/>
            <person name="Huang F."/>
            <person name="Chen Y."/>
            <person name="Hong S."/>
            <person name="Mi L."/>
            <person name="Sun Q."/>
            <person name="Zhang L."/>
            <person name="Zhou B."/>
            <person name="Peng R."/>
            <person name="Zhang X."/>
            <person name="Liu F."/>
        </authorList>
    </citation>
    <scope>NUCLEOTIDE SEQUENCE [LARGE SCALE GENOMIC DNA]</scope>
    <source>
        <strain evidence="8">cv. PA1801</strain>
    </source>
</reference>
<keyword evidence="5" id="KW-0732">Signal</keyword>
<feature type="signal peptide" evidence="5">
    <location>
        <begin position="1"/>
        <end position="24"/>
    </location>
</feature>
<dbReference type="InterPro" id="IPR032861">
    <property type="entry name" value="TAXi_N"/>
</dbReference>
<evidence type="ECO:0000313" key="8">
    <source>
        <dbReference type="Proteomes" id="UP000325315"/>
    </source>
</evidence>
<dbReference type="PANTHER" id="PTHR13683">
    <property type="entry name" value="ASPARTYL PROTEASES"/>
    <property type="match status" value="1"/>
</dbReference>
<dbReference type="Proteomes" id="UP000325315">
    <property type="component" value="Unassembled WGS sequence"/>
</dbReference>
<evidence type="ECO:0000259" key="6">
    <source>
        <dbReference type="PROSITE" id="PS51767"/>
    </source>
</evidence>
<feature type="active site" evidence="2">
    <location>
        <position position="405"/>
    </location>
</feature>
<keyword evidence="3" id="KW-0645">Protease</keyword>
<dbReference type="PRINTS" id="PR00792">
    <property type="entry name" value="PEPSIN"/>
</dbReference>
<evidence type="ECO:0000256" key="2">
    <source>
        <dbReference type="PIRSR" id="PIRSR601461-1"/>
    </source>
</evidence>
<comment type="similarity">
    <text evidence="1 3">Belongs to the peptidase A1 family.</text>
</comment>
<dbReference type="AlphaFoldDB" id="A0A5B6UW81"/>
<keyword evidence="3" id="KW-0378">Hydrolase</keyword>
<dbReference type="EMBL" id="SMMG02000009">
    <property type="protein sequence ID" value="KAA3462029.1"/>
    <property type="molecule type" value="Genomic_DNA"/>
</dbReference>
<dbReference type="PROSITE" id="PS00141">
    <property type="entry name" value="ASP_PROTEASE"/>
    <property type="match status" value="1"/>
</dbReference>
<name>A0A5B6UW81_9ROSI</name>
<evidence type="ECO:0000313" key="7">
    <source>
        <dbReference type="EMBL" id="KAA3462029.1"/>
    </source>
</evidence>
<feature type="active site" evidence="2">
    <location>
        <position position="145"/>
    </location>
</feature>
<comment type="caution">
    <text evidence="7">The sequence shown here is derived from an EMBL/GenBank/DDBJ whole genome shotgun (WGS) entry which is preliminary data.</text>
</comment>
<proteinExistence type="inferred from homology"/>
<dbReference type="Pfam" id="PF14543">
    <property type="entry name" value="TAXi_N"/>
    <property type="match status" value="2"/>
</dbReference>
<keyword evidence="8" id="KW-1185">Reference proteome</keyword>
<evidence type="ECO:0000256" key="4">
    <source>
        <dbReference type="SAM" id="MobiDB-lite"/>
    </source>
</evidence>
<dbReference type="InterPro" id="IPR021109">
    <property type="entry name" value="Peptidase_aspartic_dom_sf"/>
</dbReference>
<dbReference type="GO" id="GO:0004190">
    <property type="term" value="F:aspartic-type endopeptidase activity"/>
    <property type="evidence" value="ECO:0007669"/>
    <property type="project" value="UniProtKB-KW"/>
</dbReference>
<dbReference type="Gene3D" id="2.40.70.10">
    <property type="entry name" value="Acid Proteases"/>
    <property type="match status" value="3"/>
</dbReference>
<dbReference type="GO" id="GO:0006508">
    <property type="term" value="P:proteolysis"/>
    <property type="evidence" value="ECO:0007669"/>
    <property type="project" value="UniProtKB-KW"/>
</dbReference>
<evidence type="ECO:0000256" key="5">
    <source>
        <dbReference type="SAM" id="SignalP"/>
    </source>
</evidence>
<evidence type="ECO:0000256" key="1">
    <source>
        <dbReference type="ARBA" id="ARBA00007447"/>
    </source>
</evidence>
<feature type="region of interest" description="Disordered" evidence="4">
    <location>
        <begin position="574"/>
        <end position="603"/>
    </location>
</feature>
<dbReference type="PROSITE" id="PS51767">
    <property type="entry name" value="PEPTIDASE_A1"/>
    <property type="match status" value="1"/>
</dbReference>
<gene>
    <name evidence="7" type="ORF">EPI10_028556</name>
</gene>
<feature type="chain" id="PRO_5023061999" evidence="5">
    <location>
        <begin position="25"/>
        <end position="660"/>
    </location>
</feature>
<dbReference type="CDD" id="cd05471">
    <property type="entry name" value="pepsin_like"/>
    <property type="match status" value="1"/>
</dbReference>
<keyword evidence="3" id="KW-0064">Aspartyl protease</keyword>
<protein>
    <submittedName>
        <fullName evidence="7">Aspartic proteinase-like protein 1 isoform X1</fullName>
    </submittedName>
</protein>
<evidence type="ECO:0000256" key="3">
    <source>
        <dbReference type="RuleBase" id="RU000454"/>
    </source>
</evidence>
<dbReference type="SUPFAM" id="SSF50630">
    <property type="entry name" value="Acid proteases"/>
    <property type="match status" value="2"/>
</dbReference>